<evidence type="ECO:0000256" key="2">
    <source>
        <dbReference type="ARBA" id="ARBA00016013"/>
    </source>
</evidence>
<keyword evidence="3 5" id="KW-1005">Bacterial flagellum biogenesis</keyword>
<dbReference type="Pfam" id="PF13860">
    <property type="entry name" value="FlgD_ig"/>
    <property type="match status" value="1"/>
</dbReference>
<evidence type="ECO:0000256" key="4">
    <source>
        <dbReference type="ARBA" id="ARBA00024746"/>
    </source>
</evidence>
<gene>
    <name evidence="8" type="ORF">QF092_13300</name>
</gene>
<evidence type="ECO:0000313" key="8">
    <source>
        <dbReference type="EMBL" id="WGV15243.1"/>
    </source>
</evidence>
<evidence type="ECO:0000259" key="7">
    <source>
        <dbReference type="Pfam" id="PF13860"/>
    </source>
</evidence>
<dbReference type="NCBIfam" id="NF009453">
    <property type="entry name" value="PRK12813.1"/>
    <property type="match status" value="1"/>
</dbReference>
<sequence length="218" mass="22828">MDITTNPLSAAQRPAQGGNAPAAITSDFTTFLKMLTTQLQNQDPLNPLDSTDFALQLATFSGVEQQVQTNSLITGLSSQLGFMNLAQLSGWIGKEARTTADVHFDGSPVTLFPEPAAAADQAVLVIRDMAGSVLARETLPLSGGAYQWLGADATGSPLPKGRYSLTVESSRGDAVIATDPVASFAPIEEARRDGNSVLLILKGGVEVAEKDVLALRDG</sequence>
<dbReference type="Proteomes" id="UP001230978">
    <property type="component" value="Chromosome"/>
</dbReference>
<organism evidence="8 9">
    <name type="scientific">Fuscovulum ytuae</name>
    <dbReference type="NCBI Taxonomy" id="3042299"/>
    <lineage>
        <taxon>Bacteria</taxon>
        <taxon>Pseudomonadati</taxon>
        <taxon>Pseudomonadota</taxon>
        <taxon>Alphaproteobacteria</taxon>
        <taxon>Rhodobacterales</taxon>
        <taxon>Paracoccaceae</taxon>
        <taxon>Fuscovulum</taxon>
    </lineage>
</organism>
<evidence type="ECO:0000313" key="9">
    <source>
        <dbReference type="Proteomes" id="UP001230978"/>
    </source>
</evidence>
<dbReference type="Gene3D" id="2.60.40.4070">
    <property type="match status" value="1"/>
</dbReference>
<accession>A0ABY8Q3M6</accession>
<dbReference type="InterPro" id="IPR005648">
    <property type="entry name" value="FlgD"/>
</dbReference>
<comment type="similarity">
    <text evidence="1 5">Belongs to the FlgD family.</text>
</comment>
<evidence type="ECO:0000256" key="3">
    <source>
        <dbReference type="ARBA" id="ARBA00022795"/>
    </source>
</evidence>
<keyword evidence="8" id="KW-0969">Cilium</keyword>
<protein>
    <recommendedName>
        <fullName evidence="2 5">Basal-body rod modification protein FlgD</fullName>
    </recommendedName>
</protein>
<dbReference type="Pfam" id="PF03963">
    <property type="entry name" value="FlgD"/>
    <property type="match status" value="1"/>
</dbReference>
<reference evidence="8 9" key="1">
    <citation type="submission" date="2023-04" db="EMBL/GenBank/DDBJ databases">
        <title>YMD61, complete Genome.</title>
        <authorList>
            <person name="Zhang J."/>
        </authorList>
    </citation>
    <scope>NUCLEOTIDE SEQUENCE [LARGE SCALE GENOMIC DNA]</scope>
    <source>
        <strain evidence="8 9">YMD61</strain>
    </source>
</reference>
<proteinExistence type="inferred from homology"/>
<keyword evidence="9" id="KW-1185">Reference proteome</keyword>
<keyword evidence="8" id="KW-0966">Cell projection</keyword>
<dbReference type="EMBL" id="CP124535">
    <property type="protein sequence ID" value="WGV15243.1"/>
    <property type="molecule type" value="Genomic_DNA"/>
</dbReference>
<comment type="function">
    <text evidence="4 5">Required for flagellar hook formation. May act as a scaffolding protein.</text>
</comment>
<dbReference type="RefSeq" id="WP_281464401.1">
    <property type="nucleotide sequence ID" value="NZ_CP124535.1"/>
</dbReference>
<dbReference type="Gene3D" id="2.30.30.910">
    <property type="match status" value="1"/>
</dbReference>
<name>A0ABY8Q3M6_9RHOB</name>
<evidence type="ECO:0000256" key="6">
    <source>
        <dbReference type="SAM" id="MobiDB-lite"/>
    </source>
</evidence>
<feature type="region of interest" description="Disordered" evidence="6">
    <location>
        <begin position="1"/>
        <end position="20"/>
    </location>
</feature>
<keyword evidence="8" id="KW-0282">Flagellum</keyword>
<evidence type="ECO:0000256" key="1">
    <source>
        <dbReference type="ARBA" id="ARBA00010577"/>
    </source>
</evidence>
<feature type="domain" description="FlgD/Vpr Ig-like" evidence="7">
    <location>
        <begin position="104"/>
        <end position="173"/>
    </location>
</feature>
<evidence type="ECO:0000256" key="5">
    <source>
        <dbReference type="RuleBase" id="RU362076"/>
    </source>
</evidence>
<dbReference type="InterPro" id="IPR025965">
    <property type="entry name" value="FlgD/Vpr_Ig-like"/>
</dbReference>